<protein>
    <submittedName>
        <fullName evidence="1">Unannotated protein</fullName>
    </submittedName>
</protein>
<sequence>MTTMNLLQLHATILGNPQGSIHWSLGMATPGHHGGVSMQRLGGAMQVVSMREVTPDHVLRWWIHRSLGVGCEQLPRRSPSVDEAILE</sequence>
<evidence type="ECO:0000313" key="1">
    <source>
        <dbReference type="EMBL" id="CAB4758657.1"/>
    </source>
</evidence>
<proteinExistence type="predicted"/>
<dbReference type="EMBL" id="CAEZYW010000327">
    <property type="protein sequence ID" value="CAB4758657.1"/>
    <property type="molecule type" value="Genomic_DNA"/>
</dbReference>
<name>A0A6J6UJF1_9ZZZZ</name>
<organism evidence="1">
    <name type="scientific">freshwater metagenome</name>
    <dbReference type="NCBI Taxonomy" id="449393"/>
    <lineage>
        <taxon>unclassified sequences</taxon>
        <taxon>metagenomes</taxon>
        <taxon>ecological metagenomes</taxon>
    </lineage>
</organism>
<dbReference type="AlphaFoldDB" id="A0A6J6UJF1"/>
<reference evidence="1" key="1">
    <citation type="submission" date="2020-05" db="EMBL/GenBank/DDBJ databases">
        <authorList>
            <person name="Chiriac C."/>
            <person name="Salcher M."/>
            <person name="Ghai R."/>
            <person name="Kavagutti S V."/>
        </authorList>
    </citation>
    <scope>NUCLEOTIDE SEQUENCE</scope>
</reference>
<accession>A0A6J6UJF1</accession>
<gene>
    <name evidence="1" type="ORF">UFOPK2786_01706</name>
</gene>